<gene>
    <name evidence="1" type="ORF">ACG02S_07750</name>
</gene>
<reference evidence="1 2" key="1">
    <citation type="submission" date="2024-09" db="EMBL/GenBank/DDBJ databases">
        <title>Novel species of the genus Pelomonas and Roseateles isolated from streams.</title>
        <authorList>
            <person name="Lu H."/>
        </authorList>
    </citation>
    <scope>NUCLEOTIDE SEQUENCE [LARGE SCALE GENOMIC DNA]</scope>
    <source>
        <strain evidence="1 2">DC23W</strain>
    </source>
</reference>
<evidence type="ECO:0000313" key="2">
    <source>
        <dbReference type="Proteomes" id="UP001606300"/>
    </source>
</evidence>
<accession>A0ABW7EKV4</accession>
<proteinExistence type="predicted"/>
<evidence type="ECO:0000313" key="1">
    <source>
        <dbReference type="EMBL" id="MFG6413792.1"/>
    </source>
</evidence>
<dbReference type="Proteomes" id="UP001606300">
    <property type="component" value="Unassembled WGS sequence"/>
</dbReference>
<sequence>MAMSLPRELPSGVTTTYHRILRANFNFNPPAAYQADGITVLVELEIGEYLSHEARLDGKNPVRSEVLCIPASEGTKSVLDTIYPFLSQPPGEGAQFGYEGAAPV</sequence>
<name>A0ABW7EKV4_9BURK</name>
<comment type="caution">
    <text evidence="1">The sequence shown here is derived from an EMBL/GenBank/DDBJ whole genome shotgun (WGS) entry which is preliminary data.</text>
</comment>
<protein>
    <submittedName>
        <fullName evidence="1">Uncharacterized protein</fullName>
    </submittedName>
</protein>
<dbReference type="RefSeq" id="WP_394469867.1">
    <property type="nucleotide sequence ID" value="NZ_JBIGHY010000002.1"/>
</dbReference>
<dbReference type="EMBL" id="JBIGHY010000002">
    <property type="protein sequence ID" value="MFG6413792.1"/>
    <property type="molecule type" value="Genomic_DNA"/>
</dbReference>
<keyword evidence="2" id="KW-1185">Reference proteome</keyword>
<organism evidence="1 2">
    <name type="scientific">Pelomonas dachongensis</name>
    <dbReference type="NCBI Taxonomy" id="3299029"/>
    <lineage>
        <taxon>Bacteria</taxon>
        <taxon>Pseudomonadati</taxon>
        <taxon>Pseudomonadota</taxon>
        <taxon>Betaproteobacteria</taxon>
        <taxon>Burkholderiales</taxon>
        <taxon>Sphaerotilaceae</taxon>
        <taxon>Roseateles</taxon>
    </lineage>
</organism>